<dbReference type="EMBL" id="JAUHPW010000011">
    <property type="protein sequence ID" value="MDN4476787.1"/>
    <property type="molecule type" value="Genomic_DNA"/>
</dbReference>
<organism evidence="1 2">
    <name type="scientific">Demequina litoralis</name>
    <dbReference type="NCBI Taxonomy" id="3051660"/>
    <lineage>
        <taxon>Bacteria</taxon>
        <taxon>Bacillati</taxon>
        <taxon>Actinomycetota</taxon>
        <taxon>Actinomycetes</taxon>
        <taxon>Micrococcales</taxon>
        <taxon>Demequinaceae</taxon>
        <taxon>Demequina</taxon>
    </lineage>
</organism>
<dbReference type="PROSITE" id="PS51257">
    <property type="entry name" value="PROKAR_LIPOPROTEIN"/>
    <property type="match status" value="1"/>
</dbReference>
<proteinExistence type="predicted"/>
<reference evidence="1" key="1">
    <citation type="submission" date="2023-06" db="EMBL/GenBank/DDBJ databases">
        <title>Sysu t00192.</title>
        <authorList>
            <person name="Gao L."/>
            <person name="Fang B.-Z."/>
            <person name="Li W.-J."/>
        </authorList>
    </citation>
    <scope>NUCLEOTIDE SEQUENCE</scope>
    <source>
        <strain evidence="1">SYSU T00192</strain>
    </source>
</reference>
<sequence>MRERVAAAVMAVLCATVVAGCSGTPAGAEEAVARLAALDIVTTVPPEGTLVAYAEDLGSDSSITARNAGVVAVYATSADLDAIAEHYLATFPEYDLGEECCTSADSMVLKGWSDDTYADVTINRGSPRYRGLSTPEPSFAASNADLYVVVDVAPRPDLNAGA</sequence>
<dbReference type="Proteomes" id="UP001172728">
    <property type="component" value="Unassembled WGS sequence"/>
</dbReference>
<comment type="caution">
    <text evidence="1">The sequence shown here is derived from an EMBL/GenBank/DDBJ whole genome shotgun (WGS) entry which is preliminary data.</text>
</comment>
<protein>
    <submittedName>
        <fullName evidence="1">Uncharacterized protein</fullName>
    </submittedName>
</protein>
<gene>
    <name evidence="1" type="ORF">QQX09_13085</name>
</gene>
<name>A0ABT8GCL0_9MICO</name>
<evidence type="ECO:0000313" key="1">
    <source>
        <dbReference type="EMBL" id="MDN4476787.1"/>
    </source>
</evidence>
<keyword evidence="2" id="KW-1185">Reference proteome</keyword>
<accession>A0ABT8GCL0</accession>
<evidence type="ECO:0000313" key="2">
    <source>
        <dbReference type="Proteomes" id="UP001172728"/>
    </source>
</evidence>
<dbReference type="RefSeq" id="WP_301135514.1">
    <property type="nucleotide sequence ID" value="NZ_JAUHPW010000011.1"/>
</dbReference>